<organism evidence="1 2">
    <name type="scientific">Anatilimnocola aggregata</name>
    <dbReference type="NCBI Taxonomy" id="2528021"/>
    <lineage>
        <taxon>Bacteria</taxon>
        <taxon>Pseudomonadati</taxon>
        <taxon>Planctomycetota</taxon>
        <taxon>Planctomycetia</taxon>
        <taxon>Pirellulales</taxon>
        <taxon>Pirellulaceae</taxon>
        <taxon>Anatilimnocola</taxon>
    </lineage>
</organism>
<dbReference type="Proteomes" id="UP000315017">
    <property type="component" value="Chromosome"/>
</dbReference>
<dbReference type="AlphaFoldDB" id="A0A517YC85"/>
<evidence type="ECO:0000313" key="1">
    <source>
        <dbReference type="EMBL" id="QDU27742.1"/>
    </source>
</evidence>
<protein>
    <submittedName>
        <fullName evidence="1">Uncharacterized protein</fullName>
    </submittedName>
</protein>
<gene>
    <name evidence="1" type="ORF">ETAA8_28320</name>
</gene>
<reference evidence="1 2" key="1">
    <citation type="submission" date="2019-02" db="EMBL/GenBank/DDBJ databases">
        <title>Deep-cultivation of Planctomycetes and their phenomic and genomic characterization uncovers novel biology.</title>
        <authorList>
            <person name="Wiegand S."/>
            <person name="Jogler M."/>
            <person name="Boedeker C."/>
            <person name="Pinto D."/>
            <person name="Vollmers J."/>
            <person name="Rivas-Marin E."/>
            <person name="Kohn T."/>
            <person name="Peeters S.H."/>
            <person name="Heuer A."/>
            <person name="Rast P."/>
            <person name="Oberbeckmann S."/>
            <person name="Bunk B."/>
            <person name="Jeske O."/>
            <person name="Meyerdierks A."/>
            <person name="Storesund J.E."/>
            <person name="Kallscheuer N."/>
            <person name="Luecker S."/>
            <person name="Lage O.M."/>
            <person name="Pohl T."/>
            <person name="Merkel B.J."/>
            <person name="Hornburger P."/>
            <person name="Mueller R.-W."/>
            <person name="Bruemmer F."/>
            <person name="Labrenz M."/>
            <person name="Spormann A.M."/>
            <person name="Op den Camp H."/>
            <person name="Overmann J."/>
            <person name="Amann R."/>
            <person name="Jetten M.S.M."/>
            <person name="Mascher T."/>
            <person name="Medema M.H."/>
            <person name="Devos D.P."/>
            <person name="Kaster A.-K."/>
            <person name="Ovreas L."/>
            <person name="Rohde M."/>
            <person name="Galperin M.Y."/>
            <person name="Jogler C."/>
        </authorList>
    </citation>
    <scope>NUCLEOTIDE SEQUENCE [LARGE SCALE GENOMIC DNA]</scope>
    <source>
        <strain evidence="1 2">ETA_A8</strain>
    </source>
</reference>
<name>A0A517YC85_9BACT</name>
<dbReference type="KEGG" id="aagg:ETAA8_28320"/>
<accession>A0A517YC85</accession>
<sequence length="93" mass="9782">MSQGEQQSTKPGVNQLAASATNAALQFAASGGRLTSSAVRSARLATCQTCDQLTGPRCQACGCFIAAKTWLRSKRALLATALRRSISEYISIC</sequence>
<keyword evidence="2" id="KW-1185">Reference proteome</keyword>
<proteinExistence type="predicted"/>
<evidence type="ECO:0000313" key="2">
    <source>
        <dbReference type="Proteomes" id="UP000315017"/>
    </source>
</evidence>
<dbReference type="EMBL" id="CP036274">
    <property type="protein sequence ID" value="QDU27742.1"/>
    <property type="molecule type" value="Genomic_DNA"/>
</dbReference>